<protein>
    <recommendedName>
        <fullName evidence="7">Pyrimidine-nucleoside phosphorylase</fullName>
        <ecNumber evidence="6">2.4.2.2</ecNumber>
    </recommendedName>
</protein>
<dbReference type="PIRSF" id="PIRSF000478">
    <property type="entry name" value="TP_PyNP"/>
    <property type="match status" value="1"/>
</dbReference>
<comment type="catalytic activity">
    <reaction evidence="10">
        <text>uridine + phosphate = alpha-D-ribose 1-phosphate + uracil</text>
        <dbReference type="Rhea" id="RHEA:24388"/>
        <dbReference type="ChEBI" id="CHEBI:16704"/>
        <dbReference type="ChEBI" id="CHEBI:17568"/>
        <dbReference type="ChEBI" id="CHEBI:43474"/>
        <dbReference type="ChEBI" id="CHEBI:57720"/>
        <dbReference type="EC" id="2.4.2.2"/>
    </reaction>
</comment>
<evidence type="ECO:0000256" key="5">
    <source>
        <dbReference type="ARBA" id="ARBA00011738"/>
    </source>
</evidence>
<dbReference type="GO" id="GO:0005829">
    <property type="term" value="C:cytosol"/>
    <property type="evidence" value="ECO:0007669"/>
    <property type="project" value="TreeGrafter"/>
</dbReference>
<comment type="subunit">
    <text evidence="5">Homodimer.</text>
</comment>
<evidence type="ECO:0000256" key="1">
    <source>
        <dbReference type="ARBA" id="ARBA00001066"/>
    </source>
</evidence>
<dbReference type="PROSITE" id="PS00647">
    <property type="entry name" value="THYMID_PHOSPHORYLASE"/>
    <property type="match status" value="1"/>
</dbReference>
<dbReference type="EMBL" id="PEBW01000004">
    <property type="protein sequence ID" value="PTQ51612.1"/>
    <property type="molecule type" value="Genomic_DNA"/>
</dbReference>
<dbReference type="SMART" id="SM00941">
    <property type="entry name" value="PYNP_C"/>
    <property type="match status" value="1"/>
</dbReference>
<feature type="domain" description="Pyrimidine nucleoside phosphorylase C-terminal" evidence="12">
    <location>
        <begin position="345"/>
        <end position="418"/>
    </location>
</feature>
<dbReference type="GO" id="GO:0006213">
    <property type="term" value="P:pyrimidine nucleoside metabolic process"/>
    <property type="evidence" value="ECO:0007669"/>
    <property type="project" value="InterPro"/>
</dbReference>
<dbReference type="NCBIfam" id="TIGR02644">
    <property type="entry name" value="Y_phosphoryl"/>
    <property type="match status" value="1"/>
</dbReference>
<reference evidence="13 14" key="1">
    <citation type="submission" date="2017-08" db="EMBL/GenBank/DDBJ databases">
        <title>Burning lignite coal seam in the remote Altai Mountains harbors a hydrogen-driven thermophilic microbial community.</title>
        <authorList>
            <person name="Kadnikov V.V."/>
            <person name="Mardanov A.V."/>
            <person name="Ivasenko D."/>
            <person name="Beletsky A.V."/>
            <person name="Karnachuk O.V."/>
            <person name="Ravin N.V."/>
        </authorList>
    </citation>
    <scope>NUCLEOTIDE SEQUENCE [LARGE SCALE GENOMIC DNA]</scope>
    <source>
        <strain evidence="13">AL31</strain>
    </source>
</reference>
<dbReference type="InterPro" id="IPR035902">
    <property type="entry name" value="Nuc_phospho_transferase"/>
</dbReference>
<gene>
    <name evidence="13" type="ORF">BLITH_1250</name>
</gene>
<evidence type="ECO:0000256" key="9">
    <source>
        <dbReference type="ARBA" id="ARBA00022679"/>
    </source>
</evidence>
<comment type="function">
    <text evidence="3">Catalyzes phosphorolysis of the pyrimidine nucleosides uridine, thymidine and 2'-deoxyuridine with the formation of the corresponding pyrimidine base and ribose-1-phosphate.</text>
</comment>
<dbReference type="GO" id="GO:0009032">
    <property type="term" value="F:thymidine phosphorylase activity"/>
    <property type="evidence" value="ECO:0007669"/>
    <property type="project" value="TreeGrafter"/>
</dbReference>
<dbReference type="Gene3D" id="3.40.1030.10">
    <property type="entry name" value="Nucleoside phosphorylase/phosphoribosyltransferase catalytic domain"/>
    <property type="match status" value="1"/>
</dbReference>
<evidence type="ECO:0000256" key="11">
    <source>
        <dbReference type="ARBA" id="ARBA00048525"/>
    </source>
</evidence>
<evidence type="ECO:0000256" key="4">
    <source>
        <dbReference type="ARBA" id="ARBA00006915"/>
    </source>
</evidence>
<evidence type="ECO:0000313" key="14">
    <source>
        <dbReference type="Proteomes" id="UP000244016"/>
    </source>
</evidence>
<dbReference type="FunFam" id="3.40.1030.10:FF:000003">
    <property type="entry name" value="Pyrimidine-nucleoside phosphorylase"/>
    <property type="match status" value="1"/>
</dbReference>
<dbReference type="SUPFAM" id="SSF52418">
    <property type="entry name" value="Nucleoside phosphorylase/phosphoribosyltransferase catalytic domain"/>
    <property type="match status" value="1"/>
</dbReference>
<dbReference type="GO" id="GO:0006206">
    <property type="term" value="P:pyrimidine nucleobase metabolic process"/>
    <property type="evidence" value="ECO:0007669"/>
    <property type="project" value="InterPro"/>
</dbReference>
<accession>A0A2T5G5Z8</accession>
<dbReference type="InterPro" id="IPR018090">
    <property type="entry name" value="Pyrmidine_PPas_bac/euk"/>
</dbReference>
<evidence type="ECO:0000256" key="8">
    <source>
        <dbReference type="ARBA" id="ARBA00022676"/>
    </source>
</evidence>
<dbReference type="PANTHER" id="PTHR10515:SF0">
    <property type="entry name" value="THYMIDINE PHOSPHORYLASE"/>
    <property type="match status" value="1"/>
</dbReference>
<evidence type="ECO:0000256" key="10">
    <source>
        <dbReference type="ARBA" id="ARBA00048453"/>
    </source>
</evidence>
<dbReference type="InterPro" id="IPR013102">
    <property type="entry name" value="PYNP_C"/>
</dbReference>
<name>A0A2T5G5Z8_9BACL</name>
<organism evidence="13 14">
    <name type="scientific">Brockia lithotrophica</name>
    <dbReference type="NCBI Taxonomy" id="933949"/>
    <lineage>
        <taxon>Bacteria</taxon>
        <taxon>Bacillati</taxon>
        <taxon>Bacillota</taxon>
        <taxon>Bacilli</taxon>
        <taxon>Bacillales</taxon>
        <taxon>Bacillales Family X. Incertae Sedis</taxon>
        <taxon>Brockia</taxon>
    </lineage>
</organism>
<dbReference type="EC" id="2.4.2.2" evidence="6"/>
<comment type="catalytic activity">
    <reaction evidence="1">
        <text>2'-deoxyuridine + phosphate = 2-deoxy-alpha-D-ribose 1-phosphate + uracil</text>
        <dbReference type="Rhea" id="RHEA:22824"/>
        <dbReference type="ChEBI" id="CHEBI:16450"/>
        <dbReference type="ChEBI" id="CHEBI:17568"/>
        <dbReference type="ChEBI" id="CHEBI:43474"/>
        <dbReference type="ChEBI" id="CHEBI:57259"/>
        <dbReference type="EC" id="2.4.2.2"/>
    </reaction>
</comment>
<dbReference type="Proteomes" id="UP000244016">
    <property type="component" value="Unassembled WGS sequence"/>
</dbReference>
<evidence type="ECO:0000313" key="13">
    <source>
        <dbReference type="EMBL" id="PTQ51612.1"/>
    </source>
</evidence>
<evidence type="ECO:0000259" key="12">
    <source>
        <dbReference type="SMART" id="SM00941"/>
    </source>
</evidence>
<keyword evidence="8" id="KW-0328">Glycosyltransferase</keyword>
<dbReference type="SUPFAM" id="SSF47648">
    <property type="entry name" value="Nucleoside phosphorylase/phosphoribosyltransferase N-terminal domain"/>
    <property type="match status" value="1"/>
</dbReference>
<dbReference type="Pfam" id="PF02885">
    <property type="entry name" value="Glycos_trans_3N"/>
    <property type="match status" value="1"/>
</dbReference>
<dbReference type="InterPro" id="IPR036320">
    <property type="entry name" value="Glycosyl_Trfase_fam3_N_dom_sf"/>
</dbReference>
<comment type="caution">
    <text evidence="13">The sequence shown here is derived from an EMBL/GenBank/DDBJ whole genome shotgun (WGS) entry which is preliminary data.</text>
</comment>
<sequence length="439" mass="46809">MRAQEILAKKRDGGVLTEEEIRFFVNGIVKGEIPDYQAAAFLMAAYVRGLADEETLALTLAMADSGGKLDLSPVPGFKMDKHSTGGVGDKLTLVVLPMVAALGIPVAKLSGRALGHTGGTIDKLEAIPGFRTNLTPEEIVRQVEDIGLAVAEPGEEIVPADKILYALRDVTATVDSKPLIVASILSKKLAGGADGFVFDVKAGSGAFMPTEEDARELATLLVRISKKLGRRATAILTNMIQPHGYEIGNANEVREAIEVLKGGGPDDVKGAAVRMAAEMALLAGKAETILDAVRLVDDTLVSGAALEKFAEWVERQGGDPRVVDDYELLPQPEYEVVIGAEREGTLMPPDARLIGEAVMLAGGGRRKKGDPIDHAAGVTLYYRGGSKIFRGDALARMVSSQEIPDEAVEKLVQAFKVTEEDVTCVQTVIDVVRDRDLED</sequence>
<dbReference type="NCBIfam" id="NF004490">
    <property type="entry name" value="PRK05820.1"/>
    <property type="match status" value="1"/>
</dbReference>
<dbReference type="PANTHER" id="PTHR10515">
    <property type="entry name" value="THYMIDINE PHOSPHORYLASE"/>
    <property type="match status" value="1"/>
</dbReference>
<proteinExistence type="inferred from homology"/>
<dbReference type="InterPro" id="IPR036566">
    <property type="entry name" value="PYNP-like_C_sf"/>
</dbReference>
<evidence type="ECO:0000256" key="7">
    <source>
        <dbReference type="ARBA" id="ARBA00014680"/>
    </source>
</evidence>
<dbReference type="InterPro" id="IPR017872">
    <property type="entry name" value="Pyrmidine_PPase_CS"/>
</dbReference>
<dbReference type="Gene3D" id="1.20.970.10">
    <property type="entry name" value="Transferase, Pyrimidine Nucleoside Phosphorylase, Chain C"/>
    <property type="match status" value="1"/>
</dbReference>
<dbReference type="Gene3D" id="3.90.1170.30">
    <property type="entry name" value="Pyrimidine nucleoside phosphorylase-like, C-terminal domain"/>
    <property type="match status" value="1"/>
</dbReference>
<dbReference type="InterPro" id="IPR017459">
    <property type="entry name" value="Glycosyl_Trfase_fam3_N_dom"/>
</dbReference>
<dbReference type="InterPro" id="IPR000053">
    <property type="entry name" value="Thymidine/pyrmidine_PPase"/>
</dbReference>
<evidence type="ECO:0000256" key="3">
    <source>
        <dbReference type="ARBA" id="ARBA00003877"/>
    </source>
</evidence>
<dbReference type="Pfam" id="PF00591">
    <property type="entry name" value="Glycos_transf_3"/>
    <property type="match status" value="1"/>
</dbReference>
<dbReference type="SUPFAM" id="SSF54680">
    <property type="entry name" value="Pyrimidine nucleoside phosphorylase C-terminal domain"/>
    <property type="match status" value="1"/>
</dbReference>
<dbReference type="InterPro" id="IPR000312">
    <property type="entry name" value="Glycosyl_Trfase_fam3"/>
</dbReference>
<keyword evidence="9" id="KW-0808">Transferase</keyword>
<dbReference type="GO" id="GO:0004645">
    <property type="term" value="F:1,4-alpha-oligoglucan phosphorylase activity"/>
    <property type="evidence" value="ECO:0007669"/>
    <property type="project" value="InterPro"/>
</dbReference>
<dbReference type="Pfam" id="PF07831">
    <property type="entry name" value="PYNP_C"/>
    <property type="match status" value="1"/>
</dbReference>
<comment type="catalytic activity">
    <reaction evidence="11">
        <text>thymidine + phosphate = 2-deoxy-alpha-D-ribose 1-phosphate + thymine</text>
        <dbReference type="Rhea" id="RHEA:16037"/>
        <dbReference type="ChEBI" id="CHEBI:17748"/>
        <dbReference type="ChEBI" id="CHEBI:17821"/>
        <dbReference type="ChEBI" id="CHEBI:43474"/>
        <dbReference type="ChEBI" id="CHEBI:57259"/>
        <dbReference type="EC" id="2.4.2.2"/>
    </reaction>
</comment>
<comment type="similarity">
    <text evidence="4">Belongs to the thymidine/pyrimidine-nucleoside phosphorylase family.</text>
</comment>
<dbReference type="AlphaFoldDB" id="A0A2T5G5Z8"/>
<comment type="cofactor">
    <cofactor evidence="2">
        <name>K(+)</name>
        <dbReference type="ChEBI" id="CHEBI:29103"/>
    </cofactor>
</comment>
<evidence type="ECO:0000256" key="6">
    <source>
        <dbReference type="ARBA" id="ARBA00011889"/>
    </source>
</evidence>
<evidence type="ECO:0000256" key="2">
    <source>
        <dbReference type="ARBA" id="ARBA00001958"/>
    </source>
</evidence>